<keyword evidence="1" id="KW-1133">Transmembrane helix</keyword>
<dbReference type="EMBL" id="LWCA01002031">
    <property type="protein sequence ID" value="OAF64198.1"/>
    <property type="molecule type" value="Genomic_DNA"/>
</dbReference>
<sequence length="82" mass="9006">MAPAYVKTGFPNTKIKSFLLWYAMHRGTTAFIMMFVLAGLIVALINGSGYGPTYDPTKYDFGIIYAHTAFGFATILVVSMNV</sequence>
<evidence type="ECO:0008006" key="4">
    <source>
        <dbReference type="Google" id="ProtNLM"/>
    </source>
</evidence>
<comment type="caution">
    <text evidence="2">The sequence shown here is derived from an EMBL/GenBank/DDBJ whole genome shotgun (WGS) entry which is preliminary data.</text>
</comment>
<feature type="transmembrane region" description="Helical" evidence="1">
    <location>
        <begin position="30"/>
        <end position="50"/>
    </location>
</feature>
<evidence type="ECO:0000256" key="1">
    <source>
        <dbReference type="SAM" id="Phobius"/>
    </source>
</evidence>
<proteinExistence type="predicted"/>
<feature type="transmembrane region" description="Helical" evidence="1">
    <location>
        <begin position="62"/>
        <end position="80"/>
    </location>
</feature>
<keyword evidence="1" id="KW-0812">Transmembrane</keyword>
<dbReference type="AlphaFoldDB" id="A0A177AQC8"/>
<protein>
    <recommendedName>
        <fullName evidence="4">Cytochrome b561 domain-containing protein</fullName>
    </recommendedName>
</protein>
<reference evidence="2 3" key="1">
    <citation type="submission" date="2016-04" db="EMBL/GenBank/DDBJ databases">
        <title>The genome of Intoshia linei affirms orthonectids as highly simplified spiralians.</title>
        <authorList>
            <person name="Mikhailov K.V."/>
            <person name="Slusarev G.S."/>
            <person name="Nikitin M.A."/>
            <person name="Logacheva M.D."/>
            <person name="Penin A."/>
            <person name="Aleoshin V."/>
            <person name="Panchin Y.V."/>
        </authorList>
    </citation>
    <scope>NUCLEOTIDE SEQUENCE [LARGE SCALE GENOMIC DNA]</scope>
    <source>
        <strain evidence="2">Intl2013</strain>
        <tissue evidence="2">Whole animal</tissue>
    </source>
</reference>
<organism evidence="2 3">
    <name type="scientific">Intoshia linei</name>
    <dbReference type="NCBI Taxonomy" id="1819745"/>
    <lineage>
        <taxon>Eukaryota</taxon>
        <taxon>Metazoa</taxon>
        <taxon>Spiralia</taxon>
        <taxon>Lophotrochozoa</taxon>
        <taxon>Mesozoa</taxon>
        <taxon>Orthonectida</taxon>
        <taxon>Rhopaluridae</taxon>
        <taxon>Intoshia</taxon>
    </lineage>
</organism>
<evidence type="ECO:0000313" key="3">
    <source>
        <dbReference type="Proteomes" id="UP000078046"/>
    </source>
</evidence>
<keyword evidence="1" id="KW-0472">Membrane</keyword>
<evidence type="ECO:0000313" key="2">
    <source>
        <dbReference type="EMBL" id="OAF64198.1"/>
    </source>
</evidence>
<gene>
    <name evidence="2" type="ORF">A3Q56_08097</name>
</gene>
<accession>A0A177AQC8</accession>
<name>A0A177AQC8_9BILA</name>
<dbReference type="Proteomes" id="UP000078046">
    <property type="component" value="Unassembled WGS sequence"/>
</dbReference>
<keyword evidence="3" id="KW-1185">Reference proteome</keyword>